<feature type="region of interest" description="Disordered" evidence="1">
    <location>
        <begin position="59"/>
        <end position="79"/>
    </location>
</feature>
<dbReference type="InterPro" id="IPR035198">
    <property type="entry name" value="SU10_MCP"/>
</dbReference>
<protein>
    <submittedName>
        <fullName evidence="2">Major capsid protein</fullName>
    </submittedName>
</protein>
<accession>A0A8S5QTD4</accession>
<sequence length="317" mass="34666">MAGITGQGTTYNLPNYVGELFAVSPEDTPFLSAIGGLTGGVSAGATLYEWQTYDLRDADENRQRKEGQEAPTAEERVRSTNRNVLEIHQEAIELSYTRQAVTRQRSTGGEKTVTIGEVTLPEDEMLWQIDQGLKQIARDVNKSFLVGTYQDPTDNTTARKTRGLLEAITTNVVAGTGALTEDLVLDLMQKVWEKGGIQQGETRTIIVGGKLKRALSKVFIKDNSYRESSRAVGGVNVQTIETDFGACNIMLDRNMPADTLVVASLDECAPVFLEIPGKGHFFAEPLAKTGAYDRVQLYGEIGLSYGSEMHHGKLKLS</sequence>
<proteinExistence type="predicted"/>
<feature type="compositionally biased region" description="Basic and acidic residues" evidence="1">
    <location>
        <begin position="59"/>
        <end position="78"/>
    </location>
</feature>
<organism evidence="2">
    <name type="scientific">Siphoviridae sp. ctf4O12</name>
    <dbReference type="NCBI Taxonomy" id="2826410"/>
    <lineage>
        <taxon>Viruses</taxon>
        <taxon>Duplodnaviria</taxon>
        <taxon>Heunggongvirae</taxon>
        <taxon>Uroviricota</taxon>
        <taxon>Caudoviricetes</taxon>
    </lineage>
</organism>
<reference evidence="2" key="1">
    <citation type="journal article" date="2021" name="Proc. Natl. Acad. Sci. U.S.A.">
        <title>A Catalog of Tens of Thousands of Viruses from Human Metagenomes Reveals Hidden Associations with Chronic Diseases.</title>
        <authorList>
            <person name="Tisza M.J."/>
            <person name="Buck C.B."/>
        </authorList>
    </citation>
    <scope>NUCLEOTIDE SEQUENCE</scope>
    <source>
        <strain evidence="2">Ctf4O12</strain>
    </source>
</reference>
<evidence type="ECO:0000256" key="1">
    <source>
        <dbReference type="SAM" id="MobiDB-lite"/>
    </source>
</evidence>
<evidence type="ECO:0000313" key="2">
    <source>
        <dbReference type="EMBL" id="DAE22360.1"/>
    </source>
</evidence>
<dbReference type="EMBL" id="BK015732">
    <property type="protein sequence ID" value="DAE22360.1"/>
    <property type="molecule type" value="Genomic_DNA"/>
</dbReference>
<dbReference type="Pfam" id="PF17236">
    <property type="entry name" value="SU10_MCP"/>
    <property type="match status" value="1"/>
</dbReference>
<name>A0A8S5QTD4_9CAUD</name>